<evidence type="ECO:0000313" key="3">
    <source>
        <dbReference type="Proteomes" id="UP000822688"/>
    </source>
</evidence>
<sequence length="90" mass="9832">MDTVQFSLKKASKLVKAIGGKMATDRCIKFFLFLIAVGIVAIITVKVIFSTYRYLSNTSLYADFNIFAPGGREVLLAGLYEGVGGCVDRE</sequence>
<protein>
    <submittedName>
        <fullName evidence="2">Uncharacterized protein</fullName>
    </submittedName>
</protein>
<gene>
    <name evidence="2" type="ORF">KC19_2G216100</name>
</gene>
<comment type="caution">
    <text evidence="2">The sequence shown here is derived from an EMBL/GenBank/DDBJ whole genome shotgun (WGS) entry which is preliminary data.</text>
</comment>
<name>A0A8T0IWK2_CERPU</name>
<evidence type="ECO:0000313" key="2">
    <source>
        <dbReference type="EMBL" id="KAG0588104.1"/>
    </source>
</evidence>
<reference evidence="2" key="1">
    <citation type="submission" date="2020-06" db="EMBL/GenBank/DDBJ databases">
        <title>WGS assembly of Ceratodon purpureus strain R40.</title>
        <authorList>
            <person name="Carey S.B."/>
            <person name="Jenkins J."/>
            <person name="Shu S."/>
            <person name="Lovell J.T."/>
            <person name="Sreedasyam A."/>
            <person name="Maumus F."/>
            <person name="Tiley G.P."/>
            <person name="Fernandez-Pozo N."/>
            <person name="Barry K."/>
            <person name="Chen C."/>
            <person name="Wang M."/>
            <person name="Lipzen A."/>
            <person name="Daum C."/>
            <person name="Saski C.A."/>
            <person name="Payton A.C."/>
            <person name="Mcbreen J.C."/>
            <person name="Conrad R.E."/>
            <person name="Kollar L.M."/>
            <person name="Olsson S."/>
            <person name="Huttunen S."/>
            <person name="Landis J.B."/>
            <person name="Wickett N.J."/>
            <person name="Johnson M.G."/>
            <person name="Rensing S.A."/>
            <person name="Grimwood J."/>
            <person name="Schmutz J."/>
            <person name="Mcdaniel S.F."/>
        </authorList>
    </citation>
    <scope>NUCLEOTIDE SEQUENCE</scope>
    <source>
        <strain evidence="2">R40</strain>
    </source>
</reference>
<keyword evidence="1" id="KW-1133">Transmembrane helix</keyword>
<dbReference type="Proteomes" id="UP000822688">
    <property type="component" value="Chromosome 2"/>
</dbReference>
<accession>A0A8T0IWK2</accession>
<proteinExistence type="predicted"/>
<keyword evidence="1" id="KW-0812">Transmembrane</keyword>
<dbReference type="AlphaFoldDB" id="A0A8T0IWK2"/>
<feature type="transmembrane region" description="Helical" evidence="1">
    <location>
        <begin position="30"/>
        <end position="49"/>
    </location>
</feature>
<evidence type="ECO:0000256" key="1">
    <source>
        <dbReference type="SAM" id="Phobius"/>
    </source>
</evidence>
<organism evidence="2 3">
    <name type="scientific">Ceratodon purpureus</name>
    <name type="common">Fire moss</name>
    <name type="synonym">Dicranum purpureum</name>
    <dbReference type="NCBI Taxonomy" id="3225"/>
    <lineage>
        <taxon>Eukaryota</taxon>
        <taxon>Viridiplantae</taxon>
        <taxon>Streptophyta</taxon>
        <taxon>Embryophyta</taxon>
        <taxon>Bryophyta</taxon>
        <taxon>Bryophytina</taxon>
        <taxon>Bryopsida</taxon>
        <taxon>Dicranidae</taxon>
        <taxon>Pseudoditrichales</taxon>
        <taxon>Ditrichaceae</taxon>
        <taxon>Ceratodon</taxon>
    </lineage>
</organism>
<keyword evidence="3" id="KW-1185">Reference proteome</keyword>
<dbReference type="EMBL" id="CM026422">
    <property type="protein sequence ID" value="KAG0588104.1"/>
    <property type="molecule type" value="Genomic_DNA"/>
</dbReference>
<keyword evidence="1" id="KW-0472">Membrane</keyword>